<dbReference type="InterPro" id="IPR036259">
    <property type="entry name" value="MFS_trans_sf"/>
</dbReference>
<comment type="subcellular location">
    <subcellularLocation>
        <location evidence="1">Membrane</location>
        <topology evidence="1">Multi-pass membrane protein</topology>
    </subcellularLocation>
</comment>
<dbReference type="STRING" id="6573.A0A210PZD0"/>
<dbReference type="PRINTS" id="PR01130">
    <property type="entry name" value="DERENTRNSPRT"/>
</dbReference>
<evidence type="ECO:0000256" key="6">
    <source>
        <dbReference type="ARBA" id="ARBA00023136"/>
    </source>
</evidence>
<proteinExistence type="inferred from homology"/>
<comment type="similarity">
    <text evidence="2">Belongs to the SLC29A/ENT transporter (TC 2.A.57) family.</text>
</comment>
<feature type="transmembrane region" description="Helical" evidence="7">
    <location>
        <begin position="384"/>
        <end position="404"/>
    </location>
</feature>
<keyword evidence="9" id="KW-1185">Reference proteome</keyword>
<dbReference type="OrthoDB" id="46396at2759"/>
<feature type="transmembrane region" description="Helical" evidence="7">
    <location>
        <begin position="113"/>
        <end position="131"/>
    </location>
</feature>
<dbReference type="PANTHER" id="PTHR10332:SF88">
    <property type="entry name" value="EQUILIBRATIVE NUCLEOSIDE TRANSPORTER 1, ISOFORM A"/>
    <property type="match status" value="1"/>
</dbReference>
<dbReference type="GO" id="GO:0005886">
    <property type="term" value="C:plasma membrane"/>
    <property type="evidence" value="ECO:0007669"/>
    <property type="project" value="TreeGrafter"/>
</dbReference>
<dbReference type="EMBL" id="NEDP02005349">
    <property type="protein sequence ID" value="OWF41845.1"/>
    <property type="molecule type" value="Genomic_DNA"/>
</dbReference>
<dbReference type="AlphaFoldDB" id="A0A210PZD0"/>
<keyword evidence="5 7" id="KW-1133">Transmembrane helix</keyword>
<feature type="transmembrane region" description="Helical" evidence="7">
    <location>
        <begin position="345"/>
        <end position="364"/>
    </location>
</feature>
<evidence type="ECO:0000256" key="5">
    <source>
        <dbReference type="ARBA" id="ARBA00022989"/>
    </source>
</evidence>
<feature type="transmembrane region" description="Helical" evidence="7">
    <location>
        <begin position="416"/>
        <end position="440"/>
    </location>
</feature>
<evidence type="ECO:0000256" key="4">
    <source>
        <dbReference type="ARBA" id="ARBA00022692"/>
    </source>
</evidence>
<dbReference type="GO" id="GO:0005337">
    <property type="term" value="F:nucleoside transmembrane transporter activity"/>
    <property type="evidence" value="ECO:0007669"/>
    <property type="project" value="InterPro"/>
</dbReference>
<feature type="transmembrane region" description="Helical" evidence="7">
    <location>
        <begin position="143"/>
        <end position="171"/>
    </location>
</feature>
<accession>A0A210PZD0</accession>
<feature type="transmembrane region" description="Helical" evidence="7">
    <location>
        <begin position="183"/>
        <end position="202"/>
    </location>
</feature>
<reference evidence="8 9" key="1">
    <citation type="journal article" date="2017" name="Nat. Ecol. Evol.">
        <title>Scallop genome provides insights into evolution of bilaterian karyotype and development.</title>
        <authorList>
            <person name="Wang S."/>
            <person name="Zhang J."/>
            <person name="Jiao W."/>
            <person name="Li J."/>
            <person name="Xun X."/>
            <person name="Sun Y."/>
            <person name="Guo X."/>
            <person name="Huan P."/>
            <person name="Dong B."/>
            <person name="Zhang L."/>
            <person name="Hu X."/>
            <person name="Sun X."/>
            <person name="Wang J."/>
            <person name="Zhao C."/>
            <person name="Wang Y."/>
            <person name="Wang D."/>
            <person name="Huang X."/>
            <person name="Wang R."/>
            <person name="Lv J."/>
            <person name="Li Y."/>
            <person name="Zhang Z."/>
            <person name="Liu B."/>
            <person name="Lu W."/>
            <person name="Hui Y."/>
            <person name="Liang J."/>
            <person name="Zhou Z."/>
            <person name="Hou R."/>
            <person name="Li X."/>
            <person name="Liu Y."/>
            <person name="Li H."/>
            <person name="Ning X."/>
            <person name="Lin Y."/>
            <person name="Zhao L."/>
            <person name="Xing Q."/>
            <person name="Dou J."/>
            <person name="Li Y."/>
            <person name="Mao J."/>
            <person name="Guo H."/>
            <person name="Dou H."/>
            <person name="Li T."/>
            <person name="Mu C."/>
            <person name="Jiang W."/>
            <person name="Fu Q."/>
            <person name="Fu X."/>
            <person name="Miao Y."/>
            <person name="Liu J."/>
            <person name="Yu Q."/>
            <person name="Li R."/>
            <person name="Liao H."/>
            <person name="Li X."/>
            <person name="Kong Y."/>
            <person name="Jiang Z."/>
            <person name="Chourrout D."/>
            <person name="Li R."/>
            <person name="Bao Z."/>
        </authorList>
    </citation>
    <scope>NUCLEOTIDE SEQUENCE [LARGE SCALE GENOMIC DNA]</scope>
    <source>
        <strain evidence="8 9">PY_sf001</strain>
    </source>
</reference>
<organism evidence="8 9">
    <name type="scientific">Mizuhopecten yessoensis</name>
    <name type="common">Japanese scallop</name>
    <name type="synonym">Patinopecten yessoensis</name>
    <dbReference type="NCBI Taxonomy" id="6573"/>
    <lineage>
        <taxon>Eukaryota</taxon>
        <taxon>Metazoa</taxon>
        <taxon>Spiralia</taxon>
        <taxon>Lophotrochozoa</taxon>
        <taxon>Mollusca</taxon>
        <taxon>Bivalvia</taxon>
        <taxon>Autobranchia</taxon>
        <taxon>Pteriomorphia</taxon>
        <taxon>Pectinida</taxon>
        <taxon>Pectinoidea</taxon>
        <taxon>Pectinidae</taxon>
        <taxon>Mizuhopecten</taxon>
    </lineage>
</organism>
<feature type="transmembrane region" description="Helical" evidence="7">
    <location>
        <begin position="208"/>
        <end position="232"/>
    </location>
</feature>
<keyword evidence="4 7" id="KW-0812">Transmembrane</keyword>
<comment type="caution">
    <text evidence="8">The sequence shown here is derived from an EMBL/GenBank/DDBJ whole genome shotgun (WGS) entry which is preliminary data.</text>
</comment>
<evidence type="ECO:0000313" key="9">
    <source>
        <dbReference type="Proteomes" id="UP000242188"/>
    </source>
</evidence>
<feature type="transmembrane region" description="Helical" evidence="7">
    <location>
        <begin position="28"/>
        <end position="48"/>
    </location>
</feature>
<dbReference type="PIRSF" id="PIRSF016379">
    <property type="entry name" value="ENT"/>
    <property type="match status" value="1"/>
</dbReference>
<dbReference type="SUPFAM" id="SSF103473">
    <property type="entry name" value="MFS general substrate transporter"/>
    <property type="match status" value="1"/>
</dbReference>
<dbReference type="Pfam" id="PF01733">
    <property type="entry name" value="Nucleoside_tran"/>
    <property type="match status" value="1"/>
</dbReference>
<keyword evidence="6 7" id="KW-0472">Membrane</keyword>
<sequence>MDHEEVEERLLQEDVDDRGAIPTDRCNGVYVIFCILGLGSLLPWNFFITAKEYYLFKLRNLTLPTDDIDNPQMQTEMQTMFEGSVAAAATLPNLIFNFLTAVFTQKLPLKGRMVVSCLTILVMFVFTLSLVNIKTDTWQLPFFVTTLVTVVILSAGSSVFTASLFGLAGIFPPRYMQAAVSGQAVGGLFAAVANLLTLVAGSTQLHSAFAYFTAATLVSVVTLVSYILLYYLDYSKFHLEMNVTIQEDGFAESSHSAGSLSQRSSSTFPVLKKIWREGLAVFITFAVSLSCFPAICSSITSQHKDSSEWSGKYFTVIVCFLLFNLGDYAGRIVSGQFQWPKISQSRLLLVVSLVRVAFIPLLMLCNAQPRAHLPVVFTSDVYPIVFILLLGLTNGYLCTLCMMYGPKKVMMEYAEFAGASMSVCITIGLASGSLISLLLVKML</sequence>
<evidence type="ECO:0000256" key="2">
    <source>
        <dbReference type="ARBA" id="ARBA00007965"/>
    </source>
</evidence>
<evidence type="ECO:0000256" key="7">
    <source>
        <dbReference type="SAM" id="Phobius"/>
    </source>
</evidence>
<keyword evidence="3" id="KW-0813">Transport</keyword>
<dbReference type="InterPro" id="IPR002259">
    <property type="entry name" value="Eqnu_transpt"/>
</dbReference>
<evidence type="ECO:0000256" key="1">
    <source>
        <dbReference type="ARBA" id="ARBA00004141"/>
    </source>
</evidence>
<dbReference type="PANTHER" id="PTHR10332">
    <property type="entry name" value="EQUILIBRATIVE NUCLEOSIDE TRANSPORTER"/>
    <property type="match status" value="1"/>
</dbReference>
<evidence type="ECO:0000256" key="3">
    <source>
        <dbReference type="ARBA" id="ARBA00022448"/>
    </source>
</evidence>
<dbReference type="Proteomes" id="UP000242188">
    <property type="component" value="Unassembled WGS sequence"/>
</dbReference>
<name>A0A210PZD0_MIZYE</name>
<feature type="transmembrane region" description="Helical" evidence="7">
    <location>
        <begin position="279"/>
        <end position="301"/>
    </location>
</feature>
<protein>
    <submittedName>
        <fullName evidence="8">Equilibrative nucleoside transporter 3</fullName>
    </submittedName>
</protein>
<feature type="transmembrane region" description="Helical" evidence="7">
    <location>
        <begin position="313"/>
        <end position="333"/>
    </location>
</feature>
<gene>
    <name evidence="8" type="ORF">KP79_PYT02110</name>
</gene>
<evidence type="ECO:0000313" key="8">
    <source>
        <dbReference type="EMBL" id="OWF41845.1"/>
    </source>
</evidence>